<dbReference type="SMART" id="SM00644">
    <property type="entry name" value="Ami_2"/>
    <property type="match status" value="1"/>
</dbReference>
<evidence type="ECO:0000256" key="2">
    <source>
        <dbReference type="ARBA" id="ARBA00011901"/>
    </source>
</evidence>
<dbReference type="PANTHER" id="PTHR30417:SF1">
    <property type="entry name" value="N-ACETYLMURAMOYL-L-ALANINE AMIDASE AMID"/>
    <property type="match status" value="1"/>
</dbReference>
<feature type="domain" description="N-acetylmuramoyl-L-alanine amidase" evidence="5">
    <location>
        <begin position="66"/>
        <end position="203"/>
    </location>
</feature>
<comment type="caution">
    <text evidence="6">The sequence shown here is derived from an EMBL/GenBank/DDBJ whole genome shotgun (WGS) entry which is preliminary data.</text>
</comment>
<dbReference type="InterPro" id="IPR002502">
    <property type="entry name" value="Amidase_domain"/>
</dbReference>
<name>A0ABR7I705_9FIRM</name>
<evidence type="ECO:0000313" key="7">
    <source>
        <dbReference type="Proteomes" id="UP000621540"/>
    </source>
</evidence>
<dbReference type="CDD" id="cd06583">
    <property type="entry name" value="PGRP"/>
    <property type="match status" value="1"/>
</dbReference>
<dbReference type="Pfam" id="PF01510">
    <property type="entry name" value="Amidase_2"/>
    <property type="match status" value="1"/>
</dbReference>
<dbReference type="SUPFAM" id="SSF55846">
    <property type="entry name" value="N-acetylmuramoyl-L-alanine amidase-like"/>
    <property type="match status" value="1"/>
</dbReference>
<reference evidence="6 7" key="1">
    <citation type="submission" date="2020-08" db="EMBL/GenBank/DDBJ databases">
        <title>Genome public.</title>
        <authorList>
            <person name="Liu C."/>
            <person name="Sun Q."/>
        </authorList>
    </citation>
    <scope>NUCLEOTIDE SEQUENCE [LARGE SCALE GENOMIC DNA]</scope>
    <source>
        <strain evidence="6 7">BX0805</strain>
    </source>
</reference>
<dbReference type="Gene3D" id="3.40.80.10">
    <property type="entry name" value="Peptidoglycan recognition protein-like"/>
    <property type="match status" value="1"/>
</dbReference>
<protein>
    <recommendedName>
        <fullName evidence="2">N-acetylmuramoyl-L-alanine amidase</fullName>
        <ecNumber evidence="2">3.5.1.28</ecNumber>
    </recommendedName>
</protein>
<dbReference type="InterPro" id="IPR036505">
    <property type="entry name" value="Amidase/PGRP_sf"/>
</dbReference>
<dbReference type="EMBL" id="JACOQH010000001">
    <property type="protein sequence ID" value="MBC5752723.1"/>
    <property type="molecule type" value="Genomic_DNA"/>
</dbReference>
<dbReference type="RefSeq" id="WP_186981441.1">
    <property type="nucleotide sequence ID" value="NZ_JACOQH010000001.1"/>
</dbReference>
<evidence type="ECO:0000256" key="1">
    <source>
        <dbReference type="ARBA" id="ARBA00001561"/>
    </source>
</evidence>
<dbReference type="EC" id="3.5.1.28" evidence="2"/>
<evidence type="ECO:0000256" key="4">
    <source>
        <dbReference type="ARBA" id="ARBA00023316"/>
    </source>
</evidence>
<evidence type="ECO:0000313" key="6">
    <source>
        <dbReference type="EMBL" id="MBC5752723.1"/>
    </source>
</evidence>
<evidence type="ECO:0000259" key="5">
    <source>
        <dbReference type="SMART" id="SM00644"/>
    </source>
</evidence>
<organism evidence="6 7">
    <name type="scientific">Roseburia yibonii</name>
    <dbReference type="NCBI Taxonomy" id="2763063"/>
    <lineage>
        <taxon>Bacteria</taxon>
        <taxon>Bacillati</taxon>
        <taxon>Bacillota</taxon>
        <taxon>Clostridia</taxon>
        <taxon>Lachnospirales</taxon>
        <taxon>Lachnospiraceae</taxon>
        <taxon>Roseburia</taxon>
    </lineage>
</organism>
<dbReference type="PANTHER" id="PTHR30417">
    <property type="entry name" value="N-ACETYLMURAMOYL-L-ALANINE AMIDASE AMID"/>
    <property type="match status" value="1"/>
</dbReference>
<proteinExistence type="predicted"/>
<comment type="catalytic activity">
    <reaction evidence="1">
        <text>Hydrolyzes the link between N-acetylmuramoyl residues and L-amino acid residues in certain cell-wall glycopeptides.</text>
        <dbReference type="EC" id="3.5.1.28"/>
    </reaction>
</comment>
<sequence>MKKSKRRNRRKKEQALARVLTVLLVTGLCLTGVLIWQREKRTAATQTAMEDADGRPPLDVELLTVNPYSRPGTAIGPIRGIVIHYTANPGSSARQNRDYFEGLKDSGETHASSHFIIGLDGEIVQCIPCNEISYASNDRNDDTISIECCIPDETGQFRPETYQSLVTLTSWLCRRYGLSADQVIRHYDVTGKLCPKYYVEHPEAWEQFKSELETS</sequence>
<keyword evidence="4" id="KW-0961">Cell wall biogenesis/degradation</keyword>
<dbReference type="Proteomes" id="UP000621540">
    <property type="component" value="Unassembled WGS sequence"/>
</dbReference>
<keyword evidence="3" id="KW-0378">Hydrolase</keyword>
<evidence type="ECO:0000256" key="3">
    <source>
        <dbReference type="ARBA" id="ARBA00022801"/>
    </source>
</evidence>
<dbReference type="InterPro" id="IPR051206">
    <property type="entry name" value="NAMLAA_amidase_2"/>
</dbReference>
<accession>A0ABR7I705</accession>
<gene>
    <name evidence="6" type="ORF">H8Z76_01570</name>
</gene>
<keyword evidence="7" id="KW-1185">Reference proteome</keyword>